<feature type="domain" description="RNB" evidence="1">
    <location>
        <begin position="12"/>
        <end position="50"/>
    </location>
</feature>
<protein>
    <recommendedName>
        <fullName evidence="1">RNB domain-containing protein</fullName>
    </recommendedName>
</protein>
<proteinExistence type="predicted"/>
<dbReference type="GO" id="GO:0004540">
    <property type="term" value="F:RNA nuclease activity"/>
    <property type="evidence" value="ECO:0007669"/>
    <property type="project" value="InterPro"/>
</dbReference>
<keyword evidence="3" id="KW-1185">Reference proteome</keyword>
<dbReference type="Pfam" id="PF00773">
    <property type="entry name" value="RNB"/>
    <property type="match status" value="1"/>
</dbReference>
<dbReference type="Proteomes" id="UP000822688">
    <property type="component" value="Chromosome 2"/>
</dbReference>
<evidence type="ECO:0000259" key="1">
    <source>
        <dbReference type="Pfam" id="PF00773"/>
    </source>
</evidence>
<comment type="caution">
    <text evidence="2">The sequence shown here is derived from an EMBL/GenBank/DDBJ whole genome shotgun (WGS) entry which is preliminary data.</text>
</comment>
<evidence type="ECO:0000313" key="3">
    <source>
        <dbReference type="Proteomes" id="UP000822688"/>
    </source>
</evidence>
<name>A0A8T0IXM6_CERPU</name>
<dbReference type="InterPro" id="IPR001900">
    <property type="entry name" value="RNase_II/R"/>
</dbReference>
<dbReference type="SUPFAM" id="SSF50249">
    <property type="entry name" value="Nucleic acid-binding proteins"/>
    <property type="match status" value="1"/>
</dbReference>
<dbReference type="InterPro" id="IPR012340">
    <property type="entry name" value="NA-bd_OB-fold"/>
</dbReference>
<dbReference type="EMBL" id="CM026422">
    <property type="protein sequence ID" value="KAG0587498.1"/>
    <property type="molecule type" value="Genomic_DNA"/>
</dbReference>
<sequence length="114" mass="12679">MEVSWPCRNESFTKPINHATLGVSRCVEFTSPIRQYSDLLAHYQVKAVLRGELPPYSNAYVQAVMAVVNLLSTQAANLKYTLFRNRVPLPAATRNALPGIGASIFERTRACHSD</sequence>
<accession>A0A8T0IXM6</accession>
<gene>
    <name evidence="2" type="ORF">KC19_2G168800</name>
</gene>
<dbReference type="GO" id="GO:0003723">
    <property type="term" value="F:RNA binding"/>
    <property type="evidence" value="ECO:0007669"/>
    <property type="project" value="InterPro"/>
</dbReference>
<reference evidence="2" key="1">
    <citation type="submission" date="2020-06" db="EMBL/GenBank/DDBJ databases">
        <title>WGS assembly of Ceratodon purpureus strain R40.</title>
        <authorList>
            <person name="Carey S.B."/>
            <person name="Jenkins J."/>
            <person name="Shu S."/>
            <person name="Lovell J.T."/>
            <person name="Sreedasyam A."/>
            <person name="Maumus F."/>
            <person name="Tiley G.P."/>
            <person name="Fernandez-Pozo N."/>
            <person name="Barry K."/>
            <person name="Chen C."/>
            <person name="Wang M."/>
            <person name="Lipzen A."/>
            <person name="Daum C."/>
            <person name="Saski C.A."/>
            <person name="Payton A.C."/>
            <person name="Mcbreen J.C."/>
            <person name="Conrad R.E."/>
            <person name="Kollar L.M."/>
            <person name="Olsson S."/>
            <person name="Huttunen S."/>
            <person name="Landis J.B."/>
            <person name="Wickett N.J."/>
            <person name="Johnson M.G."/>
            <person name="Rensing S.A."/>
            <person name="Grimwood J."/>
            <person name="Schmutz J."/>
            <person name="Mcdaniel S.F."/>
        </authorList>
    </citation>
    <scope>NUCLEOTIDE SEQUENCE</scope>
    <source>
        <strain evidence="2">R40</strain>
    </source>
</reference>
<evidence type="ECO:0000313" key="2">
    <source>
        <dbReference type="EMBL" id="KAG0587498.1"/>
    </source>
</evidence>
<organism evidence="2 3">
    <name type="scientific">Ceratodon purpureus</name>
    <name type="common">Fire moss</name>
    <name type="synonym">Dicranum purpureum</name>
    <dbReference type="NCBI Taxonomy" id="3225"/>
    <lineage>
        <taxon>Eukaryota</taxon>
        <taxon>Viridiplantae</taxon>
        <taxon>Streptophyta</taxon>
        <taxon>Embryophyta</taxon>
        <taxon>Bryophyta</taxon>
        <taxon>Bryophytina</taxon>
        <taxon>Bryopsida</taxon>
        <taxon>Dicranidae</taxon>
        <taxon>Pseudoditrichales</taxon>
        <taxon>Ditrichaceae</taxon>
        <taxon>Ceratodon</taxon>
    </lineage>
</organism>
<dbReference type="AlphaFoldDB" id="A0A8T0IXM6"/>